<name>A0ABR3FD36_9AGAR</name>
<keyword evidence="2" id="KW-1185">Reference proteome</keyword>
<evidence type="ECO:0008006" key="3">
    <source>
        <dbReference type="Google" id="ProtNLM"/>
    </source>
</evidence>
<dbReference type="InterPro" id="IPR032675">
    <property type="entry name" value="LRR_dom_sf"/>
</dbReference>
<reference evidence="1 2" key="1">
    <citation type="submission" date="2024-02" db="EMBL/GenBank/DDBJ databases">
        <title>A draft genome for the cacao thread blight pathogen Marasmius crinis-equi.</title>
        <authorList>
            <person name="Cohen S.P."/>
            <person name="Baruah I.K."/>
            <person name="Amoako-Attah I."/>
            <person name="Bukari Y."/>
            <person name="Meinhardt L.W."/>
            <person name="Bailey B.A."/>
        </authorList>
    </citation>
    <scope>NUCLEOTIDE SEQUENCE [LARGE SCALE GENOMIC DNA]</scope>
    <source>
        <strain evidence="1 2">GH-76</strain>
    </source>
</reference>
<comment type="caution">
    <text evidence="1">The sequence shown here is derived from an EMBL/GenBank/DDBJ whole genome shotgun (WGS) entry which is preliminary data.</text>
</comment>
<dbReference type="Gene3D" id="3.80.10.10">
    <property type="entry name" value="Ribonuclease Inhibitor"/>
    <property type="match status" value="1"/>
</dbReference>
<dbReference type="SUPFAM" id="SSF52047">
    <property type="entry name" value="RNI-like"/>
    <property type="match status" value="1"/>
</dbReference>
<dbReference type="EMBL" id="JBAHYK010000557">
    <property type="protein sequence ID" value="KAL0572998.1"/>
    <property type="molecule type" value="Genomic_DNA"/>
</dbReference>
<sequence length="497" mass="57204">MQTVSENKIRILSNILLHCQQQEQGRLRSFIALTQVNREFFTNGTLAIQEVLEIGNPRDLRRYVDRVRRARETKWGDGSCLDELDAETMRDAVRDVTLGERWGSRYDADSFGNRFDPRKVIDFLSSHKNLQSLSIFRTTFPVSQLFDILSQLPELKRVQVKWFKERNDIFFRYNESDVPVILPDIETVYLAELGKPWVHQHGVLEATAGLMTTPSVAHLHLEWETFHDVFHDIWPGIQRGTLEYERPESLQSFTLGKSSGRSLQPGSSMANRVGGYIMLFLEHAAEDLQELSLQCDFELKIPDVYSTLPFPELKSFSGPVPLLIRLRIGRHLREVELLGPITMVSQFYRMPWRRCLRVLRMRYYDYEGFDAEPYAQIANACPGVTHIFFATSGCSLGASGMRRLWTVISQFPNLEVLELRGAYPFNPPFFGDGYQSIFVPEEDPATVVPELFSTHPSLRVLSVQSTLKWVRGASGWEMYEITDKNSRITTSDDLEDM</sequence>
<protein>
    <recommendedName>
        <fullName evidence="3">F-box domain-containing protein</fullName>
    </recommendedName>
</protein>
<proteinExistence type="predicted"/>
<evidence type="ECO:0000313" key="2">
    <source>
        <dbReference type="Proteomes" id="UP001465976"/>
    </source>
</evidence>
<accession>A0ABR3FD36</accession>
<gene>
    <name evidence="1" type="ORF">V5O48_008965</name>
</gene>
<dbReference type="Proteomes" id="UP001465976">
    <property type="component" value="Unassembled WGS sequence"/>
</dbReference>
<organism evidence="1 2">
    <name type="scientific">Marasmius crinis-equi</name>
    <dbReference type="NCBI Taxonomy" id="585013"/>
    <lineage>
        <taxon>Eukaryota</taxon>
        <taxon>Fungi</taxon>
        <taxon>Dikarya</taxon>
        <taxon>Basidiomycota</taxon>
        <taxon>Agaricomycotina</taxon>
        <taxon>Agaricomycetes</taxon>
        <taxon>Agaricomycetidae</taxon>
        <taxon>Agaricales</taxon>
        <taxon>Marasmiineae</taxon>
        <taxon>Marasmiaceae</taxon>
        <taxon>Marasmius</taxon>
    </lineage>
</organism>
<evidence type="ECO:0000313" key="1">
    <source>
        <dbReference type="EMBL" id="KAL0572998.1"/>
    </source>
</evidence>